<dbReference type="OrthoDB" id="7990239at2"/>
<protein>
    <submittedName>
        <fullName evidence="3">Recombinase</fullName>
    </submittedName>
</protein>
<accession>A0A239FRX7</accession>
<dbReference type="EMBL" id="FZOY01000002">
    <property type="protein sequence ID" value="SNS59806.1"/>
    <property type="molecule type" value="Genomic_DNA"/>
</dbReference>
<dbReference type="AlphaFoldDB" id="A0A239FRX7"/>
<sequence>MQNAVGFYWTLPVPWAGFERLPDNVEEAAVASRTIRYQRERIRRFAKDETYRLVAEEIFMEIAPDRASAYVRAPLAQVAKICRAQDATLLFVDFSQAQGWRSHAPFTDWARRLGIRVTPVYPDEVLIDGKPFDPAAHFSQWRERQDEWTRGKGERVARALQEAQRLRAEKRSNREIAEELNARQVQSATGKPWKEDSVRKLLGPAKAPKAG</sequence>
<evidence type="ECO:0000313" key="3">
    <source>
        <dbReference type="EMBL" id="SNS59806.1"/>
    </source>
</evidence>
<dbReference type="RefSeq" id="WP_089232508.1">
    <property type="nucleotide sequence ID" value="NZ_FZOY01000002.1"/>
</dbReference>
<dbReference type="GO" id="GO:0003677">
    <property type="term" value="F:DNA binding"/>
    <property type="evidence" value="ECO:0007669"/>
    <property type="project" value="InterPro"/>
</dbReference>
<dbReference type="GO" id="GO:0000150">
    <property type="term" value="F:DNA strand exchange activity"/>
    <property type="evidence" value="ECO:0007669"/>
    <property type="project" value="InterPro"/>
</dbReference>
<dbReference type="Proteomes" id="UP000198426">
    <property type="component" value="Unassembled WGS sequence"/>
</dbReference>
<feature type="domain" description="Recombinase" evidence="2">
    <location>
        <begin position="157"/>
        <end position="202"/>
    </location>
</feature>
<keyword evidence="4" id="KW-1185">Reference proteome</keyword>
<feature type="region of interest" description="Disordered" evidence="1">
    <location>
        <begin position="178"/>
        <end position="211"/>
    </location>
</feature>
<evidence type="ECO:0000259" key="2">
    <source>
        <dbReference type="Pfam" id="PF07508"/>
    </source>
</evidence>
<name>A0A239FRX7_9RHOB</name>
<evidence type="ECO:0000313" key="4">
    <source>
        <dbReference type="Proteomes" id="UP000198426"/>
    </source>
</evidence>
<gene>
    <name evidence="3" type="ORF">SAMN05421757_102815</name>
</gene>
<proteinExistence type="predicted"/>
<evidence type="ECO:0000256" key="1">
    <source>
        <dbReference type="SAM" id="MobiDB-lite"/>
    </source>
</evidence>
<organism evidence="3 4">
    <name type="scientific">Tropicimonas sediminicola</name>
    <dbReference type="NCBI Taxonomy" id="1031541"/>
    <lineage>
        <taxon>Bacteria</taxon>
        <taxon>Pseudomonadati</taxon>
        <taxon>Pseudomonadota</taxon>
        <taxon>Alphaproteobacteria</taxon>
        <taxon>Rhodobacterales</taxon>
        <taxon>Roseobacteraceae</taxon>
        <taxon>Tropicimonas</taxon>
    </lineage>
</organism>
<dbReference type="InterPro" id="IPR011109">
    <property type="entry name" value="DNA_bind_recombinase_dom"/>
</dbReference>
<dbReference type="Pfam" id="PF07508">
    <property type="entry name" value="Recombinase"/>
    <property type="match status" value="1"/>
</dbReference>
<reference evidence="3 4" key="1">
    <citation type="submission" date="2017-06" db="EMBL/GenBank/DDBJ databases">
        <authorList>
            <person name="Kim H.J."/>
            <person name="Triplett B.A."/>
        </authorList>
    </citation>
    <scope>NUCLEOTIDE SEQUENCE [LARGE SCALE GENOMIC DNA]</scope>
    <source>
        <strain evidence="3 4">DSM 29339</strain>
    </source>
</reference>